<dbReference type="GO" id="GO:0006508">
    <property type="term" value="P:proteolysis"/>
    <property type="evidence" value="ECO:0007669"/>
    <property type="project" value="UniProtKB-KW"/>
</dbReference>
<evidence type="ECO:0000256" key="4">
    <source>
        <dbReference type="ARBA" id="ARBA00022750"/>
    </source>
</evidence>
<gene>
    <name evidence="12" type="ORF">QBC37DRAFT_428243</name>
</gene>
<dbReference type="InterPro" id="IPR001969">
    <property type="entry name" value="Aspartic_peptidase_AS"/>
</dbReference>
<sequence length="507" mass="53045">MRSFALSAAVVPLLSLSPALAASTSTKNLATRGNGYLRHPIRTVPGSPKLRRRQEVEATAPHNRGATYTIDIELGTPPQTVTVILDTGSNDLWVNPVCQTANIPEYCAQFAQFDWTVSSTFQDLEQAHIITYGKGNVTYQWVADAVTIGGGTIPQQVFGVGLESYDIPMGILGLSPSIQGPNAGDNYGFLLDSLVAERLIESRAFSLDLREIESSEGAVIFGGIDKGKFIGELERLPMLDPSETPVGADRYYIYLNGVGVTLPDGSALASEPFELPVFLDSGGTYSRLPTVIFLAIGEAVPGAQYDPDSNLFVVDCDIAKEAGSMDFAFNNKVISVPWKDFIWDADNNGLCIVGVAEMEQGGEPVFGDTFLRAAYVVYDQDNRELHIAQAANCGTNIVSIGSGTDAVPSGLTGDCEGSSAPTATVALDVTNTQAPTNVVTNGPKLTNAPGFGPGPAGKGITTTLGGLTRPTDAPGPNGQKNGAPAASAVGNGALVALGVLQLAAFVL</sequence>
<keyword evidence="13" id="KW-1185">Reference proteome</keyword>
<evidence type="ECO:0000256" key="3">
    <source>
        <dbReference type="ARBA" id="ARBA00022729"/>
    </source>
</evidence>
<evidence type="ECO:0000256" key="6">
    <source>
        <dbReference type="PIRSR" id="PIRSR601461-1"/>
    </source>
</evidence>
<dbReference type="AlphaFoldDB" id="A0AAN7B2X1"/>
<comment type="similarity">
    <text evidence="1 8">Belongs to the peptidase A1 family.</text>
</comment>
<dbReference type="Pfam" id="PF00026">
    <property type="entry name" value="Asp"/>
    <property type="match status" value="1"/>
</dbReference>
<evidence type="ECO:0000256" key="5">
    <source>
        <dbReference type="ARBA" id="ARBA00022801"/>
    </source>
</evidence>
<evidence type="ECO:0000256" key="2">
    <source>
        <dbReference type="ARBA" id="ARBA00022670"/>
    </source>
</evidence>
<comment type="caution">
    <text evidence="12">The sequence shown here is derived from an EMBL/GenBank/DDBJ whole genome shotgun (WGS) entry which is preliminary data.</text>
</comment>
<feature type="active site" evidence="6">
    <location>
        <position position="280"/>
    </location>
</feature>
<dbReference type="PROSITE" id="PS00141">
    <property type="entry name" value="ASP_PROTEASE"/>
    <property type="match status" value="1"/>
</dbReference>
<evidence type="ECO:0000256" key="10">
    <source>
        <dbReference type="SAM" id="SignalP"/>
    </source>
</evidence>
<keyword evidence="7" id="KW-1015">Disulfide bond</keyword>
<dbReference type="CDD" id="cd05474">
    <property type="entry name" value="SAP_like"/>
    <property type="match status" value="1"/>
</dbReference>
<feature type="compositionally biased region" description="Polar residues" evidence="9">
    <location>
        <begin position="435"/>
        <end position="444"/>
    </location>
</feature>
<dbReference type="PANTHER" id="PTHR47966">
    <property type="entry name" value="BETA-SITE APP-CLEAVING ENZYME, ISOFORM A-RELATED"/>
    <property type="match status" value="1"/>
</dbReference>
<proteinExistence type="inferred from homology"/>
<accession>A0AAN7B2X1</accession>
<keyword evidence="2 8" id="KW-0645">Protease</keyword>
<evidence type="ECO:0000313" key="12">
    <source>
        <dbReference type="EMBL" id="KAK4210786.1"/>
    </source>
</evidence>
<dbReference type="SUPFAM" id="SSF50630">
    <property type="entry name" value="Acid proteases"/>
    <property type="match status" value="1"/>
</dbReference>
<feature type="signal peptide" evidence="10">
    <location>
        <begin position="1"/>
        <end position="21"/>
    </location>
</feature>
<evidence type="ECO:0000313" key="13">
    <source>
        <dbReference type="Proteomes" id="UP001301769"/>
    </source>
</evidence>
<evidence type="ECO:0000256" key="9">
    <source>
        <dbReference type="SAM" id="MobiDB-lite"/>
    </source>
</evidence>
<keyword evidence="4 8" id="KW-0064">Aspartyl protease</keyword>
<reference evidence="12" key="1">
    <citation type="journal article" date="2023" name="Mol. Phylogenet. Evol.">
        <title>Genome-scale phylogeny and comparative genomics of the fungal order Sordariales.</title>
        <authorList>
            <person name="Hensen N."/>
            <person name="Bonometti L."/>
            <person name="Westerberg I."/>
            <person name="Brannstrom I.O."/>
            <person name="Guillou S."/>
            <person name="Cros-Aarteil S."/>
            <person name="Calhoun S."/>
            <person name="Haridas S."/>
            <person name="Kuo A."/>
            <person name="Mondo S."/>
            <person name="Pangilinan J."/>
            <person name="Riley R."/>
            <person name="LaButti K."/>
            <person name="Andreopoulos B."/>
            <person name="Lipzen A."/>
            <person name="Chen C."/>
            <person name="Yan M."/>
            <person name="Daum C."/>
            <person name="Ng V."/>
            <person name="Clum A."/>
            <person name="Steindorff A."/>
            <person name="Ohm R.A."/>
            <person name="Martin F."/>
            <person name="Silar P."/>
            <person name="Natvig D.O."/>
            <person name="Lalanne C."/>
            <person name="Gautier V."/>
            <person name="Ament-Velasquez S.L."/>
            <person name="Kruys A."/>
            <person name="Hutchinson M.I."/>
            <person name="Powell A.J."/>
            <person name="Barry K."/>
            <person name="Miller A.N."/>
            <person name="Grigoriev I.V."/>
            <person name="Debuchy R."/>
            <person name="Gladieux P."/>
            <person name="Hiltunen Thoren M."/>
            <person name="Johannesson H."/>
        </authorList>
    </citation>
    <scope>NUCLEOTIDE SEQUENCE</scope>
    <source>
        <strain evidence="12">PSN293</strain>
    </source>
</reference>
<evidence type="ECO:0000259" key="11">
    <source>
        <dbReference type="PROSITE" id="PS51767"/>
    </source>
</evidence>
<evidence type="ECO:0000256" key="8">
    <source>
        <dbReference type="RuleBase" id="RU000454"/>
    </source>
</evidence>
<dbReference type="PROSITE" id="PS51767">
    <property type="entry name" value="PEPTIDASE_A1"/>
    <property type="match status" value="1"/>
</dbReference>
<organism evidence="12 13">
    <name type="scientific">Rhypophila decipiens</name>
    <dbReference type="NCBI Taxonomy" id="261697"/>
    <lineage>
        <taxon>Eukaryota</taxon>
        <taxon>Fungi</taxon>
        <taxon>Dikarya</taxon>
        <taxon>Ascomycota</taxon>
        <taxon>Pezizomycotina</taxon>
        <taxon>Sordariomycetes</taxon>
        <taxon>Sordariomycetidae</taxon>
        <taxon>Sordariales</taxon>
        <taxon>Naviculisporaceae</taxon>
        <taxon>Rhypophila</taxon>
    </lineage>
</organism>
<evidence type="ECO:0000256" key="7">
    <source>
        <dbReference type="PIRSR" id="PIRSR601461-2"/>
    </source>
</evidence>
<keyword evidence="3 10" id="KW-0732">Signal</keyword>
<feature type="chain" id="PRO_5043014742" evidence="10">
    <location>
        <begin position="22"/>
        <end position="507"/>
    </location>
</feature>
<dbReference type="GO" id="GO:0004190">
    <property type="term" value="F:aspartic-type endopeptidase activity"/>
    <property type="evidence" value="ECO:0007669"/>
    <property type="project" value="UniProtKB-KW"/>
</dbReference>
<keyword evidence="5 8" id="KW-0378">Hydrolase</keyword>
<dbReference type="InterPro" id="IPR001461">
    <property type="entry name" value="Aspartic_peptidase_A1"/>
</dbReference>
<feature type="domain" description="Peptidase A1" evidence="11">
    <location>
        <begin position="68"/>
        <end position="388"/>
    </location>
</feature>
<dbReference type="InterPro" id="IPR033876">
    <property type="entry name" value="SAP-like"/>
</dbReference>
<dbReference type="Proteomes" id="UP001301769">
    <property type="component" value="Unassembled WGS sequence"/>
</dbReference>
<dbReference type="PANTHER" id="PTHR47966:SF65">
    <property type="entry name" value="ASPARTIC-TYPE ENDOPEPTIDASE"/>
    <property type="match status" value="1"/>
</dbReference>
<dbReference type="PRINTS" id="PR00792">
    <property type="entry name" value="PEPSIN"/>
</dbReference>
<reference evidence="12" key="2">
    <citation type="submission" date="2023-05" db="EMBL/GenBank/DDBJ databases">
        <authorList>
            <consortium name="Lawrence Berkeley National Laboratory"/>
            <person name="Steindorff A."/>
            <person name="Hensen N."/>
            <person name="Bonometti L."/>
            <person name="Westerberg I."/>
            <person name="Brannstrom I.O."/>
            <person name="Guillou S."/>
            <person name="Cros-Aarteil S."/>
            <person name="Calhoun S."/>
            <person name="Haridas S."/>
            <person name="Kuo A."/>
            <person name="Mondo S."/>
            <person name="Pangilinan J."/>
            <person name="Riley R."/>
            <person name="Labutti K."/>
            <person name="Andreopoulos B."/>
            <person name="Lipzen A."/>
            <person name="Chen C."/>
            <person name="Yanf M."/>
            <person name="Daum C."/>
            <person name="Ng V."/>
            <person name="Clum A."/>
            <person name="Ohm R."/>
            <person name="Martin F."/>
            <person name="Silar P."/>
            <person name="Natvig D."/>
            <person name="Lalanne C."/>
            <person name="Gautier V."/>
            <person name="Ament-Velasquez S.L."/>
            <person name="Kruys A."/>
            <person name="Hutchinson M.I."/>
            <person name="Powell A.J."/>
            <person name="Barry K."/>
            <person name="Miller A.N."/>
            <person name="Grigoriev I.V."/>
            <person name="Debuchy R."/>
            <person name="Gladieux P."/>
            <person name="Thoren M.H."/>
            <person name="Johannesson H."/>
        </authorList>
    </citation>
    <scope>NUCLEOTIDE SEQUENCE</scope>
    <source>
        <strain evidence="12">PSN293</strain>
    </source>
</reference>
<dbReference type="EMBL" id="MU858166">
    <property type="protein sequence ID" value="KAK4210786.1"/>
    <property type="molecule type" value="Genomic_DNA"/>
</dbReference>
<dbReference type="InterPro" id="IPR033121">
    <property type="entry name" value="PEPTIDASE_A1"/>
</dbReference>
<feature type="active site" evidence="6">
    <location>
        <position position="86"/>
    </location>
</feature>
<protein>
    <submittedName>
        <fullName evidence="12">Aspartic peptidase domain-containing protein</fullName>
    </submittedName>
</protein>
<feature type="region of interest" description="Disordered" evidence="9">
    <location>
        <begin position="435"/>
        <end position="484"/>
    </location>
</feature>
<feature type="compositionally biased region" description="Low complexity" evidence="9">
    <location>
        <begin position="458"/>
        <end position="468"/>
    </location>
</feature>
<name>A0AAN7B2X1_9PEZI</name>
<dbReference type="InterPro" id="IPR021109">
    <property type="entry name" value="Peptidase_aspartic_dom_sf"/>
</dbReference>
<feature type="disulfide bond" evidence="7">
    <location>
        <begin position="316"/>
        <end position="351"/>
    </location>
</feature>
<evidence type="ECO:0000256" key="1">
    <source>
        <dbReference type="ARBA" id="ARBA00007447"/>
    </source>
</evidence>
<dbReference type="Gene3D" id="2.40.70.10">
    <property type="entry name" value="Acid Proteases"/>
    <property type="match status" value="2"/>
</dbReference>